<dbReference type="PROSITE" id="PS50240">
    <property type="entry name" value="TRYPSIN_DOM"/>
    <property type="match status" value="1"/>
</dbReference>
<keyword evidence="2 8" id="KW-0645">Protease</keyword>
<proteinExistence type="inferred from homology"/>
<feature type="compositionally biased region" description="Basic residues" evidence="9">
    <location>
        <begin position="65"/>
        <end position="100"/>
    </location>
</feature>
<feature type="chain" id="PRO_5028057592" evidence="10">
    <location>
        <begin position="25"/>
        <end position="351"/>
    </location>
</feature>
<keyword evidence="5 8" id="KW-0720">Serine protease</keyword>
<keyword evidence="6" id="KW-0865">Zymogen</keyword>
<evidence type="ECO:0000256" key="5">
    <source>
        <dbReference type="ARBA" id="ARBA00022825"/>
    </source>
</evidence>
<keyword evidence="12" id="KW-1185">Reference proteome</keyword>
<dbReference type="FunFam" id="2.40.10.10:FF:000034">
    <property type="entry name" value="Eupolytin"/>
    <property type="match status" value="1"/>
</dbReference>
<evidence type="ECO:0000313" key="12">
    <source>
        <dbReference type="Proteomes" id="UP000515160"/>
    </source>
</evidence>
<dbReference type="GO" id="GO:0006508">
    <property type="term" value="P:proteolysis"/>
    <property type="evidence" value="ECO:0007669"/>
    <property type="project" value="UniProtKB-KW"/>
</dbReference>
<feature type="compositionally biased region" description="Low complexity" evidence="9">
    <location>
        <begin position="33"/>
        <end position="64"/>
    </location>
</feature>
<evidence type="ECO:0000256" key="2">
    <source>
        <dbReference type="ARBA" id="ARBA00022670"/>
    </source>
</evidence>
<dbReference type="Proteomes" id="UP000515160">
    <property type="component" value="Chromosome 3"/>
</dbReference>
<keyword evidence="7" id="KW-1015">Disulfide bond</keyword>
<protein>
    <submittedName>
        <fullName evidence="13">Uncharacterized protein LOC117570874</fullName>
    </submittedName>
</protein>
<evidence type="ECO:0000256" key="4">
    <source>
        <dbReference type="ARBA" id="ARBA00022801"/>
    </source>
</evidence>
<sequence>MRCHWLCLLFFVLLLDQLARQSEAQRTRRRSNSNEVTSRTSTSTRRSAVQSRIVSGTSSSSSSNRRNRRSRSGRRKRSLNSRSSRNRSRSGRSSRNRNRRSSSSSSSTSSPSSVSSRIVDNSVQARIVDGSSTSISKMPYLVQVHRGSDALCGGSLIETNWVLTAGHCVHGYSASDFYVVAGTSTLNGTDGVSSSVSYAAVAPKFTTKKMNMDAALLKLDTALSGTNVATISLATHRPRAGASLLIGGWGATKEGGSAVKQLRSTRVTVVRQSKCKKDYKGSSAITKYMFCAGGNHKDTCSGDSGGSVVKNKKLFGITSFGLGCARANYPGVYTNVAAIRSWVNTTIADNS</sequence>
<dbReference type="CDD" id="cd00190">
    <property type="entry name" value="Tryp_SPc"/>
    <property type="match status" value="1"/>
</dbReference>
<dbReference type="GO" id="GO:0004252">
    <property type="term" value="F:serine-type endopeptidase activity"/>
    <property type="evidence" value="ECO:0007669"/>
    <property type="project" value="InterPro"/>
</dbReference>
<dbReference type="InterPro" id="IPR043504">
    <property type="entry name" value="Peptidase_S1_PA_chymotrypsin"/>
</dbReference>
<feature type="compositionally biased region" description="Low complexity" evidence="9">
    <location>
        <begin position="101"/>
        <end position="117"/>
    </location>
</feature>
<dbReference type="AlphaFoldDB" id="A0A6P8X9C5"/>
<evidence type="ECO:0000256" key="8">
    <source>
        <dbReference type="RuleBase" id="RU363034"/>
    </source>
</evidence>
<evidence type="ECO:0000256" key="9">
    <source>
        <dbReference type="SAM" id="MobiDB-lite"/>
    </source>
</evidence>
<dbReference type="OrthoDB" id="10059102at2759"/>
<dbReference type="RefSeq" id="XP_034108658.1">
    <property type="nucleotide sequence ID" value="XM_034252767.1"/>
</dbReference>
<dbReference type="InterPro" id="IPR033116">
    <property type="entry name" value="TRYPSIN_SER"/>
</dbReference>
<dbReference type="InterPro" id="IPR009003">
    <property type="entry name" value="Peptidase_S1_PA"/>
</dbReference>
<feature type="domain" description="Peptidase S1" evidence="11">
    <location>
        <begin position="127"/>
        <end position="348"/>
    </location>
</feature>
<dbReference type="PROSITE" id="PS00135">
    <property type="entry name" value="TRYPSIN_SER"/>
    <property type="match status" value="1"/>
</dbReference>
<dbReference type="InterPro" id="IPR001254">
    <property type="entry name" value="Trypsin_dom"/>
</dbReference>
<evidence type="ECO:0000259" key="11">
    <source>
        <dbReference type="PROSITE" id="PS50240"/>
    </source>
</evidence>
<dbReference type="PANTHER" id="PTHR24276">
    <property type="entry name" value="POLYSERASE-RELATED"/>
    <property type="match status" value="1"/>
</dbReference>
<keyword evidence="3 10" id="KW-0732">Signal</keyword>
<evidence type="ECO:0000256" key="7">
    <source>
        <dbReference type="ARBA" id="ARBA00023157"/>
    </source>
</evidence>
<keyword evidence="4 8" id="KW-0378">Hydrolase</keyword>
<organism evidence="12 13">
    <name type="scientific">Drosophila albomicans</name>
    <name type="common">Fruit fly</name>
    <dbReference type="NCBI Taxonomy" id="7291"/>
    <lineage>
        <taxon>Eukaryota</taxon>
        <taxon>Metazoa</taxon>
        <taxon>Ecdysozoa</taxon>
        <taxon>Arthropoda</taxon>
        <taxon>Hexapoda</taxon>
        <taxon>Insecta</taxon>
        <taxon>Pterygota</taxon>
        <taxon>Neoptera</taxon>
        <taxon>Endopterygota</taxon>
        <taxon>Diptera</taxon>
        <taxon>Brachycera</taxon>
        <taxon>Muscomorpha</taxon>
        <taxon>Ephydroidea</taxon>
        <taxon>Drosophilidae</taxon>
        <taxon>Drosophila</taxon>
    </lineage>
</organism>
<dbReference type="InterPro" id="IPR001314">
    <property type="entry name" value="Peptidase_S1A"/>
</dbReference>
<evidence type="ECO:0000256" key="6">
    <source>
        <dbReference type="ARBA" id="ARBA00023145"/>
    </source>
</evidence>
<evidence type="ECO:0000256" key="10">
    <source>
        <dbReference type="SAM" id="SignalP"/>
    </source>
</evidence>
<evidence type="ECO:0000313" key="13">
    <source>
        <dbReference type="RefSeq" id="XP_034108658.1"/>
    </source>
</evidence>
<dbReference type="PANTHER" id="PTHR24276:SF94">
    <property type="entry name" value="AT20289P-RELATED"/>
    <property type="match status" value="1"/>
</dbReference>
<dbReference type="PRINTS" id="PR00722">
    <property type="entry name" value="CHYMOTRYPSIN"/>
</dbReference>
<reference evidence="13" key="1">
    <citation type="submission" date="2025-08" db="UniProtKB">
        <authorList>
            <consortium name="RefSeq"/>
        </authorList>
    </citation>
    <scope>IDENTIFICATION</scope>
    <source>
        <strain evidence="13">15112-1751.03</strain>
        <tissue evidence="13">Whole Adult</tissue>
    </source>
</reference>
<dbReference type="InterPro" id="IPR050430">
    <property type="entry name" value="Peptidase_S1"/>
</dbReference>
<dbReference type="SUPFAM" id="SSF50494">
    <property type="entry name" value="Trypsin-like serine proteases"/>
    <property type="match status" value="1"/>
</dbReference>
<accession>A0A6P8X9C5</accession>
<dbReference type="Gene3D" id="2.40.10.10">
    <property type="entry name" value="Trypsin-like serine proteases"/>
    <property type="match status" value="1"/>
</dbReference>
<feature type="region of interest" description="Disordered" evidence="9">
    <location>
        <begin position="22"/>
        <end position="118"/>
    </location>
</feature>
<comment type="similarity">
    <text evidence="1">Belongs to the peptidase S1 family.</text>
</comment>
<dbReference type="SMART" id="SM00020">
    <property type="entry name" value="Tryp_SPc"/>
    <property type="match status" value="1"/>
</dbReference>
<feature type="signal peptide" evidence="10">
    <location>
        <begin position="1"/>
        <end position="24"/>
    </location>
</feature>
<evidence type="ECO:0000256" key="1">
    <source>
        <dbReference type="ARBA" id="ARBA00007664"/>
    </source>
</evidence>
<gene>
    <name evidence="13" type="primary">LOC117570874</name>
</gene>
<dbReference type="PROSITE" id="PS00134">
    <property type="entry name" value="TRYPSIN_HIS"/>
    <property type="match status" value="1"/>
</dbReference>
<evidence type="ECO:0000256" key="3">
    <source>
        <dbReference type="ARBA" id="ARBA00022729"/>
    </source>
</evidence>
<name>A0A6P8X9C5_DROAB</name>
<dbReference type="Pfam" id="PF00089">
    <property type="entry name" value="Trypsin"/>
    <property type="match status" value="1"/>
</dbReference>
<dbReference type="InterPro" id="IPR018114">
    <property type="entry name" value="TRYPSIN_HIS"/>
</dbReference>
<dbReference type="GeneID" id="117570874"/>